<dbReference type="PANTHER" id="PTHR10199:SF119">
    <property type="entry name" value="RE20510P"/>
    <property type="match status" value="1"/>
</dbReference>
<feature type="compositionally biased region" description="Polar residues" evidence="3">
    <location>
        <begin position="159"/>
        <end position="171"/>
    </location>
</feature>
<evidence type="ECO:0000313" key="5">
    <source>
        <dbReference type="Proteomes" id="UP000789941"/>
    </source>
</evidence>
<evidence type="ECO:0000313" key="4">
    <source>
        <dbReference type="EMBL" id="VVC02498.1"/>
    </source>
</evidence>
<dbReference type="PANTHER" id="PTHR10199">
    <property type="entry name" value="THROMBOSPONDIN"/>
    <property type="match status" value="1"/>
</dbReference>
<feature type="compositionally biased region" description="Basic and acidic residues" evidence="3">
    <location>
        <begin position="203"/>
        <end position="215"/>
    </location>
</feature>
<feature type="region of interest" description="Disordered" evidence="3">
    <location>
        <begin position="140"/>
        <end position="180"/>
    </location>
</feature>
<dbReference type="Proteomes" id="UP000789941">
    <property type="component" value="Unassembled WGS sequence"/>
</dbReference>
<dbReference type="EMBL" id="CABMJJ010000001">
    <property type="protein sequence ID" value="VVC02498.1"/>
    <property type="molecule type" value="Genomic_DNA"/>
</dbReference>
<organism evidence="4 5">
    <name type="scientific">Candidatus Bilamarchaeum dharawalense</name>
    <dbReference type="NCBI Taxonomy" id="2885759"/>
    <lineage>
        <taxon>Archaea</taxon>
        <taxon>Candidatus Micrarchaeota</taxon>
        <taxon>Candidatus Micrarchaeia</taxon>
        <taxon>Candidatus Anstonellales</taxon>
        <taxon>Candidatus Bilamarchaeaceae</taxon>
        <taxon>Candidatus Bilamarchaeum</taxon>
    </lineage>
</organism>
<protein>
    <submittedName>
        <fullName evidence="4">Thrombospondin type 3 repeat protein</fullName>
    </submittedName>
</protein>
<dbReference type="Pfam" id="PF02412">
    <property type="entry name" value="TSP_3"/>
    <property type="match status" value="4"/>
</dbReference>
<evidence type="ECO:0000256" key="2">
    <source>
        <dbReference type="ARBA" id="ARBA00022837"/>
    </source>
</evidence>
<evidence type="ECO:0000256" key="1">
    <source>
        <dbReference type="ARBA" id="ARBA00022729"/>
    </source>
</evidence>
<sequence>MANKTMVLVFLLCFFMAFTFAKSSDDSDQDGVIDSKDNCINDYNPDQTDSDFDNIGDACDQCPYEYGPESNYGCPVQEPDNDQDGIPDSQDNCPYNYNKDQSDVDGDGVGDVCDSCDDRDNDQDGVKNCDDQCPNEYGTSADGCPVQSPDYDKDGYPDSQDNCPSVYNNDQSDSDGDGLGNVCDDCPNDFGSANGCPVTQQSDSDKDGVTDKEDNCPTTYNPDQLNVDGDLFGDVCDSCDDRDNDKDGVKNCDDQCPNEQETINGYQDSNGCPDTAPIIPGIPTIRANITKLFNDDNPGGQILVQASDVSGISLIDILVDDLSRGRCFNQAICGIHLPDLTVDSRVGVIVTNGIGNSSTFGDSTAPPIIQQNSFGDDDQDGINNLNDNCRNVSNNNQSDSDHDNIGDACDQCDLTRVCNYRLAGMTATCGSYLLIPFRQGEEYYHQIIYDRIASNGCGCLDSDGVNYFTPGQIYSESVTTVPVPPDAWGRGGGCGATSNCQQSSDRCIDASHLSEGYCGSNGPVYTIVTCPEGCANGACLCIDSDGGDNWYIQGELEGSQDYCYNDSHNRTRLREYYCGISSESSGYLATRERNVTCQYGCTNGACVCTDSDGGADYYVRGSIGNYDEHCFSNNSYERTLIEFNPIANGNNCSLREQSHICEGLCRDGACQPPSCSDGVINQNETDIDCGGPNCAACGYMRITGTLKYEESNPTNDGWYNQPDPSFGRFKPIRYVTVWLLPSGQSTLTDSNGRFEFVVPRSVGTRYGLRIKPSNYAAQIEKDYDGCNEYVWFDSEFQLTTPSTGQMDFGELDVYVTQYTDSQWGSIRSVTHPYPASLGGNVSVSDDFVGKWHEEYSCVEILGINFGCFCGTPDNNLNLGGAAYFNIGEDLVLAYEYVAHNRDPSDTMDPIRRADVQYPDSVGPLYSNDWDEIDLPFRNADGYQVGLYDKDIFHEYGHAIEDDLSEVDGVSGSHNLCTRSDEEDAWGEGFAEFFSGYMTNKYRNDPQHYTSSAGAQYNYLEEPGCNTGWDIEGGIAAMLWDLVDAPGTDYPDSTNESFDTISGQDRAILYILDTEMNNIDDAPDVCQFVWGSQGWKNHFSGQPLDTAIDPILTHYGITNDC</sequence>
<name>A0A5E4LMX0_9ARCH</name>
<dbReference type="Gene3D" id="4.10.1080.10">
    <property type="entry name" value="TSP type-3 repeat"/>
    <property type="match status" value="3"/>
</dbReference>
<dbReference type="InterPro" id="IPR028974">
    <property type="entry name" value="TSP_type-3_rpt"/>
</dbReference>
<comment type="caution">
    <text evidence="4">The sequence shown here is derived from an EMBL/GenBank/DDBJ whole genome shotgun (WGS) entry which is preliminary data.</text>
</comment>
<dbReference type="AlphaFoldDB" id="A0A5E4LMX0"/>
<reference evidence="4 5" key="1">
    <citation type="submission" date="2019-08" db="EMBL/GenBank/DDBJ databases">
        <authorList>
            <person name="Vazquez-Campos X."/>
        </authorList>
    </citation>
    <scope>NUCLEOTIDE SEQUENCE [LARGE SCALE GENOMIC DNA]</scope>
    <source>
        <strain evidence="4">LFW-283_2</strain>
    </source>
</reference>
<proteinExistence type="predicted"/>
<dbReference type="SUPFAM" id="SSF103647">
    <property type="entry name" value="TSP type-3 repeat"/>
    <property type="match status" value="3"/>
</dbReference>
<keyword evidence="1" id="KW-0732">Signal</keyword>
<gene>
    <name evidence="4" type="ORF">LFW2832_00035</name>
</gene>
<evidence type="ECO:0000256" key="3">
    <source>
        <dbReference type="SAM" id="MobiDB-lite"/>
    </source>
</evidence>
<feature type="region of interest" description="Disordered" evidence="3">
    <location>
        <begin position="197"/>
        <end position="220"/>
    </location>
</feature>
<dbReference type="InterPro" id="IPR003367">
    <property type="entry name" value="Thrombospondin_3-like_rpt"/>
</dbReference>
<feature type="compositionally biased region" description="Polar residues" evidence="3">
    <location>
        <begin position="89"/>
        <end position="99"/>
    </location>
</feature>
<keyword evidence="2" id="KW-0106">Calcium</keyword>
<dbReference type="GO" id="GO:0007155">
    <property type="term" value="P:cell adhesion"/>
    <property type="evidence" value="ECO:0007669"/>
    <property type="project" value="InterPro"/>
</dbReference>
<dbReference type="GO" id="GO:0005509">
    <property type="term" value="F:calcium ion binding"/>
    <property type="evidence" value="ECO:0007669"/>
    <property type="project" value="InterPro"/>
</dbReference>
<feature type="region of interest" description="Disordered" evidence="3">
    <location>
        <begin position="70"/>
        <end position="106"/>
    </location>
</feature>
<accession>A0A5E4LMX0</accession>